<name>A0ABP8Z9G5_9ACTN</name>
<dbReference type="Proteomes" id="UP001499882">
    <property type="component" value="Unassembled WGS sequence"/>
</dbReference>
<dbReference type="PANTHER" id="PTHR23523:SF2">
    <property type="entry name" value="2-NITROIMIDAZOLE TRANSPORTER"/>
    <property type="match status" value="1"/>
</dbReference>
<evidence type="ECO:0000256" key="4">
    <source>
        <dbReference type="ARBA" id="ARBA00023136"/>
    </source>
</evidence>
<dbReference type="Gene3D" id="1.20.1250.20">
    <property type="entry name" value="MFS general substrate transporter like domains"/>
    <property type="match status" value="2"/>
</dbReference>
<evidence type="ECO:0000256" key="5">
    <source>
        <dbReference type="SAM" id="Phobius"/>
    </source>
</evidence>
<evidence type="ECO:0000256" key="3">
    <source>
        <dbReference type="ARBA" id="ARBA00022989"/>
    </source>
</evidence>
<evidence type="ECO:0000259" key="6">
    <source>
        <dbReference type="PROSITE" id="PS50850"/>
    </source>
</evidence>
<dbReference type="InterPro" id="IPR052524">
    <property type="entry name" value="MFS_Cyanate_Porter"/>
</dbReference>
<feature type="domain" description="Major facilitator superfamily (MFS) profile" evidence="6">
    <location>
        <begin position="15"/>
        <end position="398"/>
    </location>
</feature>
<evidence type="ECO:0000256" key="1">
    <source>
        <dbReference type="ARBA" id="ARBA00004651"/>
    </source>
</evidence>
<comment type="subcellular location">
    <subcellularLocation>
        <location evidence="1">Cell membrane</location>
        <topology evidence="1">Multi-pass membrane protein</topology>
    </subcellularLocation>
</comment>
<feature type="transmembrane region" description="Helical" evidence="5">
    <location>
        <begin position="12"/>
        <end position="37"/>
    </location>
</feature>
<organism evidence="7 8">
    <name type="scientific">Nocardioides endophyticus</name>
    <dbReference type="NCBI Taxonomy" id="1353775"/>
    <lineage>
        <taxon>Bacteria</taxon>
        <taxon>Bacillati</taxon>
        <taxon>Actinomycetota</taxon>
        <taxon>Actinomycetes</taxon>
        <taxon>Propionibacteriales</taxon>
        <taxon>Nocardioidaceae</taxon>
        <taxon>Nocardioides</taxon>
    </lineage>
</organism>
<dbReference type="PANTHER" id="PTHR23523">
    <property type="match status" value="1"/>
</dbReference>
<sequence>MRANSPIEDRANWPILALAWMLYFGFAVTAASLVPIITPVRDDLGLSYTQIGVVLGTWQLVYIVAAIPAGAFIDRLGTKHSLFVGALLVAASAATRGLAVDAVSLMLAVALFGLGGPIISIGLPKLIAQWFTGRHRSTASGIYITGSLAGNITVLAATNAIVLPVVGGQWRNAMFLYGSLGLASALAWLVFGRDPSSDAPDASETPLGNAAAVRRIVMMPTVWPVFLVGMSGFLASHGFRNWLPQILEDKGASPGVAGALAAFAALGGILGSIVIMRLVGVVDRATIVQGLLIVTALMLSLVPFVDGSILVGVLLVEAFSSAALMPLMLNALMDMPQIGASLMGAAGGLYFSIGEVGGFLGPSIIGVTTDLTGTYTSGLLVLGLVMVAMLLPGRWIPR</sequence>
<protein>
    <submittedName>
        <fullName evidence="7">MFS transporter</fullName>
    </submittedName>
</protein>
<dbReference type="EMBL" id="BAABKN010000024">
    <property type="protein sequence ID" value="GAA4750253.1"/>
    <property type="molecule type" value="Genomic_DNA"/>
</dbReference>
<feature type="transmembrane region" description="Helical" evidence="5">
    <location>
        <begin position="371"/>
        <end position="391"/>
    </location>
</feature>
<keyword evidence="4 5" id="KW-0472">Membrane</keyword>
<dbReference type="InterPro" id="IPR020846">
    <property type="entry name" value="MFS_dom"/>
</dbReference>
<evidence type="ECO:0000313" key="8">
    <source>
        <dbReference type="Proteomes" id="UP001499882"/>
    </source>
</evidence>
<evidence type="ECO:0000256" key="2">
    <source>
        <dbReference type="ARBA" id="ARBA00022692"/>
    </source>
</evidence>
<feature type="transmembrane region" description="Helical" evidence="5">
    <location>
        <begin position="105"/>
        <end position="128"/>
    </location>
</feature>
<keyword evidence="2 5" id="KW-0812">Transmembrane</keyword>
<comment type="caution">
    <text evidence="7">The sequence shown here is derived from an EMBL/GenBank/DDBJ whole genome shotgun (WGS) entry which is preliminary data.</text>
</comment>
<dbReference type="InterPro" id="IPR011701">
    <property type="entry name" value="MFS"/>
</dbReference>
<feature type="transmembrane region" description="Helical" evidence="5">
    <location>
        <begin position="311"/>
        <end position="332"/>
    </location>
</feature>
<feature type="transmembrane region" description="Helical" evidence="5">
    <location>
        <begin position="212"/>
        <end position="235"/>
    </location>
</feature>
<feature type="transmembrane region" description="Helical" evidence="5">
    <location>
        <begin position="80"/>
        <end position="99"/>
    </location>
</feature>
<feature type="transmembrane region" description="Helical" evidence="5">
    <location>
        <begin position="255"/>
        <end position="275"/>
    </location>
</feature>
<dbReference type="RefSeq" id="WP_345528654.1">
    <property type="nucleotide sequence ID" value="NZ_BAABKN010000024.1"/>
</dbReference>
<feature type="transmembrane region" description="Helical" evidence="5">
    <location>
        <begin position="174"/>
        <end position="191"/>
    </location>
</feature>
<gene>
    <name evidence="7" type="ORF">GCM10023350_39260</name>
</gene>
<keyword evidence="3 5" id="KW-1133">Transmembrane helix</keyword>
<feature type="transmembrane region" description="Helical" evidence="5">
    <location>
        <begin position="344"/>
        <end position="365"/>
    </location>
</feature>
<dbReference type="InterPro" id="IPR036259">
    <property type="entry name" value="MFS_trans_sf"/>
</dbReference>
<feature type="transmembrane region" description="Helical" evidence="5">
    <location>
        <begin position="287"/>
        <end position="305"/>
    </location>
</feature>
<dbReference type="Pfam" id="PF07690">
    <property type="entry name" value="MFS_1"/>
    <property type="match status" value="1"/>
</dbReference>
<keyword evidence="8" id="KW-1185">Reference proteome</keyword>
<reference evidence="8" key="1">
    <citation type="journal article" date="2019" name="Int. J. Syst. Evol. Microbiol.">
        <title>The Global Catalogue of Microorganisms (GCM) 10K type strain sequencing project: providing services to taxonomists for standard genome sequencing and annotation.</title>
        <authorList>
            <consortium name="The Broad Institute Genomics Platform"/>
            <consortium name="The Broad Institute Genome Sequencing Center for Infectious Disease"/>
            <person name="Wu L."/>
            <person name="Ma J."/>
        </authorList>
    </citation>
    <scope>NUCLEOTIDE SEQUENCE [LARGE SCALE GENOMIC DNA]</scope>
    <source>
        <strain evidence="8">JCM 18532</strain>
    </source>
</reference>
<feature type="transmembrane region" description="Helical" evidence="5">
    <location>
        <begin position="49"/>
        <end position="73"/>
    </location>
</feature>
<evidence type="ECO:0000313" key="7">
    <source>
        <dbReference type="EMBL" id="GAA4750253.1"/>
    </source>
</evidence>
<dbReference type="PROSITE" id="PS50850">
    <property type="entry name" value="MFS"/>
    <property type="match status" value="1"/>
</dbReference>
<proteinExistence type="predicted"/>
<dbReference type="SUPFAM" id="SSF103473">
    <property type="entry name" value="MFS general substrate transporter"/>
    <property type="match status" value="1"/>
</dbReference>
<feature type="transmembrane region" description="Helical" evidence="5">
    <location>
        <begin position="140"/>
        <end position="162"/>
    </location>
</feature>
<accession>A0ABP8Z9G5</accession>